<dbReference type="GO" id="GO:0005737">
    <property type="term" value="C:cytoplasm"/>
    <property type="evidence" value="ECO:0007669"/>
    <property type="project" value="InterPro"/>
</dbReference>
<dbReference type="Proteomes" id="UP000004410">
    <property type="component" value="Unassembled WGS sequence"/>
</dbReference>
<dbReference type="GO" id="GO:0003723">
    <property type="term" value="F:RNA binding"/>
    <property type="evidence" value="ECO:0007669"/>
    <property type="project" value="InterPro"/>
</dbReference>
<sequence>MNMAYKKYREMKVYEASGYQYKRTPSIILKGKWLSELGFDIGEQIEVKCEDGRLIITKANEIWSAEA</sequence>
<evidence type="ECO:0000313" key="2">
    <source>
        <dbReference type="EMBL" id="EDN77163.1"/>
    </source>
</evidence>
<reference evidence="2" key="1">
    <citation type="submission" date="2007-04" db="EMBL/GenBank/DDBJ databases">
        <authorList>
            <person name="Fulton L."/>
            <person name="Clifton S."/>
            <person name="Fulton B."/>
            <person name="Xu J."/>
            <person name="Minx P."/>
            <person name="Pepin K.H."/>
            <person name="Johnson M."/>
            <person name="Thiruvilangam P."/>
            <person name="Bhonagiri V."/>
            <person name="Nash W.E."/>
            <person name="Mardis E.R."/>
            <person name="Wilson R.K."/>
        </authorList>
    </citation>
    <scope>NUCLEOTIDE SEQUENCE [LARGE SCALE GENOMIC DNA]</scope>
    <source>
        <strain evidence="2">ATCC 29149</strain>
    </source>
</reference>
<proteinExistence type="predicted"/>
<dbReference type="AlphaFoldDB" id="A7B486"/>
<dbReference type="GO" id="GO:0016070">
    <property type="term" value="P:RNA metabolic process"/>
    <property type="evidence" value="ECO:0007669"/>
    <property type="project" value="InterPro"/>
</dbReference>
<dbReference type="PaxDb" id="411470-RUMGNA_02370"/>
<dbReference type="InterPro" id="IPR014944">
    <property type="entry name" value="Toxin_SymE-like"/>
</dbReference>
<reference evidence="2" key="2">
    <citation type="submission" date="2007-06" db="EMBL/GenBank/DDBJ databases">
        <title>Draft genome sequence of Ruminococcus gnavus (ATCC 29149).</title>
        <authorList>
            <person name="Sudarsanam P."/>
            <person name="Ley R."/>
            <person name="Guruge J."/>
            <person name="Turnbaugh P.J."/>
            <person name="Mahowald M."/>
            <person name="Liep D."/>
            <person name="Gordon J."/>
        </authorList>
    </citation>
    <scope>NUCLEOTIDE SEQUENCE [LARGE SCALE GENOMIC DNA]</scope>
    <source>
        <strain evidence="2">ATCC 29149</strain>
    </source>
</reference>
<protein>
    <recommendedName>
        <fullName evidence="1">Toxin SymE-like domain-containing protein</fullName>
    </recommendedName>
</protein>
<dbReference type="Pfam" id="PF08845">
    <property type="entry name" value="SymE_toxin"/>
    <property type="match status" value="1"/>
</dbReference>
<dbReference type="GO" id="GO:0016788">
    <property type="term" value="F:hydrolase activity, acting on ester bonds"/>
    <property type="evidence" value="ECO:0007669"/>
    <property type="project" value="InterPro"/>
</dbReference>
<accession>A7B486</accession>
<dbReference type="EMBL" id="AAYG02000018">
    <property type="protein sequence ID" value="EDN77163.1"/>
    <property type="molecule type" value="Genomic_DNA"/>
</dbReference>
<feature type="domain" description="Toxin SymE-like" evidence="1">
    <location>
        <begin position="12"/>
        <end position="57"/>
    </location>
</feature>
<comment type="caution">
    <text evidence="2">The sequence shown here is derived from an EMBL/GenBank/DDBJ whole genome shotgun (WGS) entry which is preliminary data.</text>
</comment>
<dbReference type="eggNOG" id="ENOG50330D5">
    <property type="taxonomic scope" value="Bacteria"/>
</dbReference>
<organism evidence="2">
    <name type="scientific">Mediterraneibacter gnavus (strain ATCC 29149 / DSM 114966 / JCM 6515 / VPI C7-9)</name>
    <name type="common">Ruminococcus gnavus</name>
    <dbReference type="NCBI Taxonomy" id="411470"/>
    <lineage>
        <taxon>Bacteria</taxon>
        <taxon>Bacillati</taxon>
        <taxon>Bacillota</taxon>
        <taxon>Clostridia</taxon>
        <taxon>Lachnospirales</taxon>
        <taxon>Lachnospiraceae</taxon>
        <taxon>Mediterraneibacter</taxon>
    </lineage>
</organism>
<evidence type="ECO:0000259" key="1">
    <source>
        <dbReference type="Pfam" id="PF08845"/>
    </source>
</evidence>
<gene>
    <name evidence="2" type="ORF">RUMGNA_02370</name>
</gene>
<name>A7B486_MEDG7</name>